<dbReference type="Gene3D" id="3.40.50.720">
    <property type="entry name" value="NAD(P)-binding Rossmann-like Domain"/>
    <property type="match status" value="1"/>
</dbReference>
<comment type="caution">
    <text evidence="3">The sequence shown here is derived from an EMBL/GenBank/DDBJ whole genome shotgun (WGS) entry which is preliminary data.</text>
</comment>
<dbReference type="SUPFAM" id="SSF51735">
    <property type="entry name" value="NAD(P)-binding Rossmann-fold domains"/>
    <property type="match status" value="1"/>
</dbReference>
<gene>
    <name evidence="3" type="ORF">FHS27_002186</name>
</gene>
<dbReference type="InterPro" id="IPR002347">
    <property type="entry name" value="SDR_fam"/>
</dbReference>
<evidence type="ECO:0000256" key="1">
    <source>
        <dbReference type="ARBA" id="ARBA00006484"/>
    </source>
</evidence>
<dbReference type="AlphaFoldDB" id="A0A7W5H4G7"/>
<dbReference type="PANTHER" id="PTHR42760">
    <property type="entry name" value="SHORT-CHAIN DEHYDROGENASES/REDUCTASES FAMILY MEMBER"/>
    <property type="match status" value="1"/>
</dbReference>
<proteinExistence type="inferred from homology"/>
<comment type="similarity">
    <text evidence="1">Belongs to the short-chain dehydrogenases/reductases (SDR) family.</text>
</comment>
<dbReference type="InterPro" id="IPR036291">
    <property type="entry name" value="NAD(P)-bd_dom_sf"/>
</dbReference>
<evidence type="ECO:0000313" key="4">
    <source>
        <dbReference type="Proteomes" id="UP000536179"/>
    </source>
</evidence>
<dbReference type="GO" id="GO:0016616">
    <property type="term" value="F:oxidoreductase activity, acting on the CH-OH group of donors, NAD or NADP as acceptor"/>
    <property type="evidence" value="ECO:0007669"/>
    <property type="project" value="TreeGrafter"/>
</dbReference>
<dbReference type="PRINTS" id="PR00080">
    <property type="entry name" value="SDRFAMILY"/>
</dbReference>
<accession>A0A7W5H4G7</accession>
<evidence type="ECO:0000259" key="2">
    <source>
        <dbReference type="SMART" id="SM00822"/>
    </source>
</evidence>
<dbReference type="SMART" id="SM00822">
    <property type="entry name" value="PKS_KR"/>
    <property type="match status" value="1"/>
</dbReference>
<dbReference type="EMBL" id="JACHXU010000006">
    <property type="protein sequence ID" value="MBB3206377.1"/>
    <property type="molecule type" value="Genomic_DNA"/>
</dbReference>
<name>A0A7W5H4G7_9BACT</name>
<dbReference type="NCBIfam" id="NF004203">
    <property type="entry name" value="PRK05653.2-4"/>
    <property type="match status" value="1"/>
</dbReference>
<dbReference type="CDD" id="cd05233">
    <property type="entry name" value="SDR_c"/>
    <property type="match status" value="1"/>
</dbReference>
<organism evidence="3 4">
    <name type="scientific">Aporhodopirellula rubra</name>
    <dbReference type="NCBI Taxonomy" id="980271"/>
    <lineage>
        <taxon>Bacteria</taxon>
        <taxon>Pseudomonadati</taxon>
        <taxon>Planctomycetota</taxon>
        <taxon>Planctomycetia</taxon>
        <taxon>Pirellulales</taxon>
        <taxon>Pirellulaceae</taxon>
        <taxon>Aporhodopirellula</taxon>
    </lineage>
</organism>
<protein>
    <submittedName>
        <fullName evidence="3">NAD(P)-dependent dehydrogenase (Short-subunit alcohol dehydrogenase family)</fullName>
    </submittedName>
</protein>
<dbReference type="RefSeq" id="WP_009097750.1">
    <property type="nucleotide sequence ID" value="NZ_JACHXU010000006.1"/>
</dbReference>
<dbReference type="Pfam" id="PF13561">
    <property type="entry name" value="adh_short_C2"/>
    <property type="match status" value="1"/>
</dbReference>
<dbReference type="NCBIfam" id="NF005559">
    <property type="entry name" value="PRK07231.1"/>
    <property type="match status" value="1"/>
</dbReference>
<reference evidence="3 4" key="1">
    <citation type="submission" date="2020-08" db="EMBL/GenBank/DDBJ databases">
        <title>Genomic Encyclopedia of Type Strains, Phase III (KMG-III): the genomes of soil and plant-associated and newly described type strains.</title>
        <authorList>
            <person name="Whitman W."/>
        </authorList>
    </citation>
    <scope>NUCLEOTIDE SEQUENCE [LARGE SCALE GENOMIC DNA]</scope>
    <source>
        <strain evidence="3 4">CECT 8075</strain>
    </source>
</reference>
<dbReference type="FunFam" id="3.40.50.720:FF:000084">
    <property type="entry name" value="Short-chain dehydrogenase reductase"/>
    <property type="match status" value="1"/>
</dbReference>
<keyword evidence="4" id="KW-1185">Reference proteome</keyword>
<dbReference type="InterPro" id="IPR057326">
    <property type="entry name" value="KR_dom"/>
</dbReference>
<feature type="domain" description="Ketoreductase" evidence="2">
    <location>
        <begin position="8"/>
        <end position="193"/>
    </location>
</feature>
<dbReference type="Proteomes" id="UP000536179">
    <property type="component" value="Unassembled WGS sequence"/>
</dbReference>
<evidence type="ECO:0000313" key="3">
    <source>
        <dbReference type="EMBL" id="MBB3206377.1"/>
    </source>
</evidence>
<dbReference type="PRINTS" id="PR00081">
    <property type="entry name" value="GDHRDH"/>
</dbReference>
<sequence>MNIDLSGQVILVTGGSSGIGKGIAIHAAKCGAAIAIVSRDEDDMRAVVKTIEADGGTASWAHADVTDSDAVRDAVEKTVQRHGRLDGVVANAGTNGTWAPIDEITPEQWRKTIDVNLTGTYLTIHHSVPHLRKQGRGSIVIMSSINGTRTFSNEGASAYASSKAGQFALAQMLALELAPSKIRVNVICPGSIQSEIHNKTNRENLEKIETPIEYPEGDIPLTGGEFGSPEQVANAAAFLMSDLASHITGTPMWIDGGQSLIV</sequence>